<reference evidence="2" key="1">
    <citation type="journal article" date="2019" name="Int. J. Syst. Evol. Microbiol.">
        <title>The Global Catalogue of Microorganisms (GCM) 10K type strain sequencing project: providing services to taxonomists for standard genome sequencing and annotation.</title>
        <authorList>
            <consortium name="The Broad Institute Genomics Platform"/>
            <consortium name="The Broad Institute Genome Sequencing Center for Infectious Disease"/>
            <person name="Wu L."/>
            <person name="Ma J."/>
        </authorList>
    </citation>
    <scope>NUCLEOTIDE SEQUENCE [LARGE SCALE GENOMIC DNA]</scope>
    <source>
        <strain evidence="2">CCM 2767</strain>
    </source>
</reference>
<accession>A0A8J3AU55</accession>
<evidence type="ECO:0000313" key="2">
    <source>
        <dbReference type="Proteomes" id="UP000642180"/>
    </source>
</evidence>
<keyword evidence="2" id="KW-1185">Reference proteome</keyword>
<dbReference type="Proteomes" id="UP000642180">
    <property type="component" value="Unassembled WGS sequence"/>
</dbReference>
<gene>
    <name evidence="1" type="ORF">GCM10008066_06310</name>
</gene>
<protein>
    <submittedName>
        <fullName evidence="1">Uncharacterized protein</fullName>
    </submittedName>
</protein>
<comment type="caution">
    <text evidence="1">The sequence shown here is derived from an EMBL/GenBank/DDBJ whole genome shotgun (WGS) entry which is preliminary data.</text>
</comment>
<sequence>MNQSQITALAIAGGILFAGYKFGPSYVKAACLAVGAVAVAKRVPYVNAVL</sequence>
<proteinExistence type="predicted"/>
<dbReference type="EMBL" id="BMDI01000001">
    <property type="protein sequence ID" value="GGI16907.1"/>
    <property type="molecule type" value="Genomic_DNA"/>
</dbReference>
<evidence type="ECO:0000313" key="1">
    <source>
        <dbReference type="EMBL" id="GGI16907.1"/>
    </source>
</evidence>
<dbReference type="AlphaFoldDB" id="A0A8J3AU55"/>
<dbReference type="RefSeq" id="WP_188379825.1">
    <property type="nucleotide sequence ID" value="NZ_BMDI01000001.1"/>
</dbReference>
<name>A0A8J3AU55_9BURK</name>
<organism evidence="1 2">
    <name type="scientific">Oxalicibacterium faecigallinarum</name>
    <dbReference type="NCBI Taxonomy" id="573741"/>
    <lineage>
        <taxon>Bacteria</taxon>
        <taxon>Pseudomonadati</taxon>
        <taxon>Pseudomonadota</taxon>
        <taxon>Betaproteobacteria</taxon>
        <taxon>Burkholderiales</taxon>
        <taxon>Oxalobacteraceae</taxon>
        <taxon>Oxalicibacterium</taxon>
    </lineage>
</organism>